<accession>A0A0M9GN90</accession>
<dbReference type="Proteomes" id="UP000038011">
    <property type="component" value="Unassembled WGS sequence"/>
</dbReference>
<protein>
    <submittedName>
        <fullName evidence="2">Uncharacterized protein</fullName>
    </submittedName>
</protein>
<dbReference type="STRING" id="1514904.SU32_07785"/>
<keyword evidence="1" id="KW-0732">Signal</keyword>
<gene>
    <name evidence="2" type="ORF">SU32_07785</name>
</gene>
<dbReference type="AlphaFoldDB" id="A0A0M9GN90"/>
<evidence type="ECO:0000313" key="2">
    <source>
        <dbReference type="EMBL" id="KPB01479.1"/>
    </source>
</evidence>
<evidence type="ECO:0000313" key="3">
    <source>
        <dbReference type="Proteomes" id="UP000038011"/>
    </source>
</evidence>
<feature type="chain" id="PRO_5005836474" evidence="1">
    <location>
        <begin position="26"/>
        <end position="313"/>
    </location>
</feature>
<comment type="caution">
    <text evidence="2">The sequence shown here is derived from an EMBL/GenBank/DDBJ whole genome shotgun (WGS) entry which is preliminary data.</text>
</comment>
<dbReference type="PATRIC" id="fig|1514904.3.peg.376"/>
<dbReference type="RefSeq" id="WP_053998786.1">
    <property type="nucleotide sequence ID" value="NZ_JXMU01000010.1"/>
</dbReference>
<feature type="signal peptide" evidence="1">
    <location>
        <begin position="1"/>
        <end position="25"/>
    </location>
</feature>
<name>A0A0M9GN90_9HYPH</name>
<sequence>MRVFGRSFATAFFCSALVSAATAYAQSDESLGNISLPGITNYAPADRRVPLEGTDSGVLFLEARLTDDGVPLSDGMVWRVFGANAAEDGKLPLIAVAKGGGARIQLEPGNYLVHAAFGRAGATSRVTLNKETRRESLVLNAGGLKLEAVLPDGSQVRRNKLTFDIFSRTGNPDDDQLILPDVPAGKVIRLNAGTYHVVSKYGSINAVTRADLRVEAGRTTEASLEHRAAQVTLNLVRGENGFPLADTAWSVVAPSGDVIREDVNAISTMILLAGEYTIIAQNKDNIYQKNIEIRSGRDQTIRVEASEENRIKN</sequence>
<keyword evidence="3" id="KW-1185">Reference proteome</keyword>
<proteinExistence type="predicted"/>
<evidence type="ECO:0000256" key="1">
    <source>
        <dbReference type="SAM" id="SignalP"/>
    </source>
</evidence>
<dbReference type="EMBL" id="JXMU01000010">
    <property type="protein sequence ID" value="KPB01479.1"/>
    <property type="molecule type" value="Genomic_DNA"/>
</dbReference>
<organism evidence="2 3">
    <name type="scientific">Ahrensia marina</name>
    <dbReference type="NCBI Taxonomy" id="1514904"/>
    <lineage>
        <taxon>Bacteria</taxon>
        <taxon>Pseudomonadati</taxon>
        <taxon>Pseudomonadota</taxon>
        <taxon>Alphaproteobacteria</taxon>
        <taxon>Hyphomicrobiales</taxon>
        <taxon>Ahrensiaceae</taxon>
        <taxon>Ahrensia</taxon>
    </lineage>
</organism>
<reference evidence="2 3" key="1">
    <citation type="submission" date="2015-01" db="EMBL/GenBank/DDBJ databases">
        <title>Ahrensia donghaiensis sp. nov., a novel dimethylsulphoniopropionate-cleavage bacterium isolated from seawater and emended descriptions of the genus Ahrensia and Ahrensia kielensis.</title>
        <authorList>
            <person name="Liu J."/>
        </authorList>
    </citation>
    <scope>NUCLEOTIDE SEQUENCE [LARGE SCALE GENOMIC DNA]</scope>
    <source>
        <strain evidence="2 3">LZD062</strain>
    </source>
</reference>